<dbReference type="AlphaFoldDB" id="A0A977TPR0"/>
<evidence type="ECO:0000256" key="5">
    <source>
        <dbReference type="ARBA" id="ARBA00022547"/>
    </source>
</evidence>
<comment type="similarity">
    <text evidence="2 12">Belongs to the ATPase protein 8 family.</text>
</comment>
<name>A0A977TPR0_9CRUS</name>
<protein>
    <recommendedName>
        <fullName evidence="12">ATP synthase complex subunit 8</fullName>
    </recommendedName>
</protein>
<proteinExistence type="inferred from homology"/>
<dbReference type="InterPro" id="IPR001421">
    <property type="entry name" value="ATP8_metazoa"/>
</dbReference>
<feature type="transmembrane region" description="Helical" evidence="13">
    <location>
        <begin position="6"/>
        <end position="28"/>
    </location>
</feature>
<dbReference type="GO" id="GO:0031966">
    <property type="term" value="C:mitochondrial membrane"/>
    <property type="evidence" value="ECO:0007669"/>
    <property type="project" value="UniProtKB-SubCell"/>
</dbReference>
<keyword evidence="7 12" id="KW-0375">Hydrogen ion transport</keyword>
<organism evidence="14">
    <name type="scientific">Portunion sp</name>
    <dbReference type="NCBI Taxonomy" id="2932407"/>
    <lineage>
        <taxon>Eukaryota</taxon>
        <taxon>Metazoa</taxon>
        <taxon>Ecdysozoa</taxon>
        <taxon>Arthropoda</taxon>
        <taxon>Crustacea</taxon>
        <taxon>Multicrustacea</taxon>
        <taxon>Malacostraca</taxon>
        <taxon>Eumalacostraca</taxon>
        <taxon>Peracarida</taxon>
        <taxon>Isopoda</taxon>
        <taxon>Epicaridea</taxon>
        <taxon>Bopyridoidea</taxon>
        <taxon>Entoniscidae</taxon>
        <taxon>Portunion</taxon>
    </lineage>
</organism>
<evidence type="ECO:0000256" key="3">
    <source>
        <dbReference type="ARBA" id="ARBA00011291"/>
    </source>
</evidence>
<sequence length="52" mass="5979">MPQMAPASWTSLMVFTFLCLSLAMVYIYSNSIEVKSASLSPLKSKHNIIWRW</sequence>
<evidence type="ECO:0000256" key="4">
    <source>
        <dbReference type="ARBA" id="ARBA00022448"/>
    </source>
</evidence>
<evidence type="ECO:0000256" key="8">
    <source>
        <dbReference type="ARBA" id="ARBA00022989"/>
    </source>
</evidence>
<reference evidence="14" key="1">
    <citation type="submission" date="2021-11" db="EMBL/GenBank/DDBJ databases">
        <title>the complete mitochondrial genome sequence of Portunion sp. isolate SK1.</title>
        <authorList>
            <person name="Qiao Y."/>
        </authorList>
    </citation>
    <scope>NUCLEOTIDE SEQUENCE</scope>
    <source>
        <strain evidence="14">SK1</strain>
    </source>
</reference>
<evidence type="ECO:0000256" key="12">
    <source>
        <dbReference type="RuleBase" id="RU003661"/>
    </source>
</evidence>
<accession>A0A977TPR0</accession>
<evidence type="ECO:0000256" key="6">
    <source>
        <dbReference type="ARBA" id="ARBA00022692"/>
    </source>
</evidence>
<dbReference type="EMBL" id="OL677861">
    <property type="protein sequence ID" value="UXX49941.1"/>
    <property type="molecule type" value="Genomic_DNA"/>
</dbReference>
<evidence type="ECO:0000256" key="11">
    <source>
        <dbReference type="ARBA" id="ARBA00023136"/>
    </source>
</evidence>
<evidence type="ECO:0000256" key="10">
    <source>
        <dbReference type="ARBA" id="ARBA00023128"/>
    </source>
</evidence>
<comment type="subcellular location">
    <subcellularLocation>
        <location evidence="1 12">Mitochondrion membrane</location>
        <topology evidence="1 12">Single-pass membrane protein</topology>
    </subcellularLocation>
</comment>
<dbReference type="GO" id="GO:0045259">
    <property type="term" value="C:proton-transporting ATP synthase complex"/>
    <property type="evidence" value="ECO:0007669"/>
    <property type="project" value="UniProtKB-KW"/>
</dbReference>
<dbReference type="GO" id="GO:0015986">
    <property type="term" value="P:proton motive force-driven ATP synthesis"/>
    <property type="evidence" value="ECO:0007669"/>
    <property type="project" value="InterPro"/>
</dbReference>
<evidence type="ECO:0000256" key="9">
    <source>
        <dbReference type="ARBA" id="ARBA00023065"/>
    </source>
</evidence>
<evidence type="ECO:0000256" key="2">
    <source>
        <dbReference type="ARBA" id="ARBA00008892"/>
    </source>
</evidence>
<evidence type="ECO:0000256" key="7">
    <source>
        <dbReference type="ARBA" id="ARBA00022781"/>
    </source>
</evidence>
<keyword evidence="5 12" id="KW-0138">CF(0)</keyword>
<keyword evidence="9 12" id="KW-0406">Ion transport</keyword>
<evidence type="ECO:0000256" key="13">
    <source>
        <dbReference type="SAM" id="Phobius"/>
    </source>
</evidence>
<comment type="subunit">
    <text evidence="3">F-type ATPases have 2 components, CF(1) - the catalytic core - and CF(0) - the membrane proton channel.</text>
</comment>
<keyword evidence="4 12" id="KW-0813">Transport</keyword>
<dbReference type="GO" id="GO:0015078">
    <property type="term" value="F:proton transmembrane transporter activity"/>
    <property type="evidence" value="ECO:0007669"/>
    <property type="project" value="InterPro"/>
</dbReference>
<geneLocation type="mitochondrion" evidence="14"/>
<evidence type="ECO:0000256" key="1">
    <source>
        <dbReference type="ARBA" id="ARBA00004304"/>
    </source>
</evidence>
<keyword evidence="10 12" id="KW-0496">Mitochondrion</keyword>
<dbReference type="Pfam" id="PF00895">
    <property type="entry name" value="ATP-synt_8"/>
    <property type="match status" value="1"/>
</dbReference>
<keyword evidence="8 13" id="KW-1133">Transmembrane helix</keyword>
<evidence type="ECO:0000313" key="14">
    <source>
        <dbReference type="EMBL" id="UXX49941.1"/>
    </source>
</evidence>
<gene>
    <name evidence="14" type="primary">atp8</name>
</gene>
<keyword evidence="11 13" id="KW-0472">Membrane</keyword>
<keyword evidence="6 12" id="KW-0812">Transmembrane</keyword>